<protein>
    <submittedName>
        <fullName evidence="1">7198_t:CDS:1</fullName>
    </submittedName>
</protein>
<keyword evidence="2" id="KW-1185">Reference proteome</keyword>
<sequence>MSNARIWDKERHKHCVILTRHIGLVEKSERDAHLHGKYEAELMTVKKSFGMKVASIRPKLAVIIDISHWTTRSKNFRCTDIAFFRQ</sequence>
<name>A0A9N8W9H1_9GLOM</name>
<accession>A0A9N8W9H1</accession>
<dbReference type="AlphaFoldDB" id="A0A9N8W9H1"/>
<organism evidence="1 2">
    <name type="scientific">Acaulospora morrowiae</name>
    <dbReference type="NCBI Taxonomy" id="94023"/>
    <lineage>
        <taxon>Eukaryota</taxon>
        <taxon>Fungi</taxon>
        <taxon>Fungi incertae sedis</taxon>
        <taxon>Mucoromycota</taxon>
        <taxon>Glomeromycotina</taxon>
        <taxon>Glomeromycetes</taxon>
        <taxon>Diversisporales</taxon>
        <taxon>Acaulosporaceae</taxon>
        <taxon>Acaulospora</taxon>
    </lineage>
</organism>
<evidence type="ECO:0000313" key="2">
    <source>
        <dbReference type="Proteomes" id="UP000789342"/>
    </source>
</evidence>
<proteinExistence type="predicted"/>
<gene>
    <name evidence="1" type="ORF">AMORRO_LOCUS2355</name>
</gene>
<dbReference type="EMBL" id="CAJVPV010000975">
    <property type="protein sequence ID" value="CAG8481985.1"/>
    <property type="molecule type" value="Genomic_DNA"/>
</dbReference>
<comment type="caution">
    <text evidence="1">The sequence shown here is derived from an EMBL/GenBank/DDBJ whole genome shotgun (WGS) entry which is preliminary data.</text>
</comment>
<dbReference type="Proteomes" id="UP000789342">
    <property type="component" value="Unassembled WGS sequence"/>
</dbReference>
<reference evidence="1" key="1">
    <citation type="submission" date="2021-06" db="EMBL/GenBank/DDBJ databases">
        <authorList>
            <person name="Kallberg Y."/>
            <person name="Tangrot J."/>
            <person name="Rosling A."/>
        </authorList>
    </citation>
    <scope>NUCLEOTIDE SEQUENCE</scope>
    <source>
        <strain evidence="1">CL551</strain>
    </source>
</reference>
<evidence type="ECO:0000313" key="1">
    <source>
        <dbReference type="EMBL" id="CAG8481985.1"/>
    </source>
</evidence>